<sequence>MNIIKFKEEYSSSFYDLNIEWLRTFFYVEPYDEEVLSKPNKYIIDKGGYIFFAKLNDEIIGTVALMPMSEPNVFELTKMAVSPNHRGHKTGQKLIQHCIDFASKNNFNKLVLYSNTILENAIYIYRKFGFVEIPVEEGCPYERCNIKMELKTKS</sequence>
<dbReference type="PANTHER" id="PTHR13947">
    <property type="entry name" value="GNAT FAMILY N-ACETYLTRANSFERASE"/>
    <property type="match status" value="1"/>
</dbReference>
<organism evidence="3 4">
    <name type="scientific">Tenacibaculum lutimaris</name>
    <dbReference type="NCBI Taxonomy" id="285258"/>
    <lineage>
        <taxon>Bacteria</taxon>
        <taxon>Pseudomonadati</taxon>
        <taxon>Bacteroidota</taxon>
        <taxon>Flavobacteriia</taxon>
        <taxon>Flavobacteriales</taxon>
        <taxon>Flavobacteriaceae</taxon>
        <taxon>Tenacibaculum</taxon>
    </lineage>
</organism>
<dbReference type="Pfam" id="PF00583">
    <property type="entry name" value="Acetyltransf_1"/>
    <property type="match status" value="1"/>
</dbReference>
<reference evidence="3 4" key="1">
    <citation type="submission" date="2018-09" db="EMBL/GenBank/DDBJ databases">
        <title>Genomic Encyclopedia of Archaeal and Bacterial Type Strains, Phase II (KMG-II): from individual species to whole genera.</title>
        <authorList>
            <person name="Goeker M."/>
        </authorList>
    </citation>
    <scope>NUCLEOTIDE SEQUENCE [LARGE SCALE GENOMIC DNA]</scope>
    <source>
        <strain evidence="3 4">DSM 16505</strain>
    </source>
</reference>
<dbReference type="InterPro" id="IPR050769">
    <property type="entry name" value="NAT_camello-type"/>
</dbReference>
<evidence type="ECO:0000313" key="3">
    <source>
        <dbReference type="EMBL" id="RKF03117.1"/>
    </source>
</evidence>
<gene>
    <name evidence="3" type="ORF">C8N26_2107</name>
</gene>
<dbReference type="EMBL" id="RAQM01000010">
    <property type="protein sequence ID" value="RKF03117.1"/>
    <property type="molecule type" value="Genomic_DNA"/>
</dbReference>
<dbReference type="PROSITE" id="PS51186">
    <property type="entry name" value="GNAT"/>
    <property type="match status" value="1"/>
</dbReference>
<keyword evidence="1 3" id="KW-0808">Transferase</keyword>
<protein>
    <submittedName>
        <fullName evidence="3">Acetyltransferase (GNAT) family protein</fullName>
    </submittedName>
</protein>
<dbReference type="InterPro" id="IPR000182">
    <property type="entry name" value="GNAT_dom"/>
</dbReference>
<dbReference type="Proteomes" id="UP000285780">
    <property type="component" value="Unassembled WGS sequence"/>
</dbReference>
<keyword evidence="4" id="KW-1185">Reference proteome</keyword>
<evidence type="ECO:0000256" key="1">
    <source>
        <dbReference type="ARBA" id="ARBA00022679"/>
    </source>
</evidence>
<dbReference type="Gene3D" id="3.40.630.30">
    <property type="match status" value="1"/>
</dbReference>
<evidence type="ECO:0000313" key="4">
    <source>
        <dbReference type="Proteomes" id="UP000285780"/>
    </source>
</evidence>
<name>A0A420DZN4_9FLAO</name>
<dbReference type="CDD" id="cd04301">
    <property type="entry name" value="NAT_SF"/>
    <property type="match status" value="1"/>
</dbReference>
<feature type="domain" description="N-acetyltransferase" evidence="2">
    <location>
        <begin position="1"/>
        <end position="153"/>
    </location>
</feature>
<dbReference type="PANTHER" id="PTHR13947:SF37">
    <property type="entry name" value="LD18367P"/>
    <property type="match status" value="1"/>
</dbReference>
<comment type="caution">
    <text evidence="3">The sequence shown here is derived from an EMBL/GenBank/DDBJ whole genome shotgun (WGS) entry which is preliminary data.</text>
</comment>
<proteinExistence type="predicted"/>
<accession>A0A420DZN4</accession>
<dbReference type="RefSeq" id="WP_120187233.1">
    <property type="nucleotide sequence ID" value="NZ_RAQM01000010.1"/>
</dbReference>
<dbReference type="InterPro" id="IPR016181">
    <property type="entry name" value="Acyl_CoA_acyltransferase"/>
</dbReference>
<evidence type="ECO:0000259" key="2">
    <source>
        <dbReference type="PROSITE" id="PS51186"/>
    </source>
</evidence>
<dbReference type="GO" id="GO:0008080">
    <property type="term" value="F:N-acetyltransferase activity"/>
    <property type="evidence" value="ECO:0007669"/>
    <property type="project" value="InterPro"/>
</dbReference>
<dbReference type="SUPFAM" id="SSF55729">
    <property type="entry name" value="Acyl-CoA N-acyltransferases (Nat)"/>
    <property type="match status" value="1"/>
</dbReference>
<dbReference type="AlphaFoldDB" id="A0A420DZN4"/>